<accession>A0ABW4HCY5</accession>
<reference evidence="2" key="1">
    <citation type="journal article" date="2019" name="Int. J. Syst. Evol. Microbiol.">
        <title>The Global Catalogue of Microorganisms (GCM) 10K type strain sequencing project: providing services to taxonomists for standard genome sequencing and annotation.</title>
        <authorList>
            <consortium name="The Broad Institute Genomics Platform"/>
            <consortium name="The Broad Institute Genome Sequencing Center for Infectious Disease"/>
            <person name="Wu L."/>
            <person name="Ma J."/>
        </authorList>
    </citation>
    <scope>NUCLEOTIDE SEQUENCE [LARGE SCALE GENOMIC DNA]</scope>
    <source>
        <strain evidence="2">CCUG 70865</strain>
    </source>
</reference>
<organism evidence="1 2">
    <name type="scientific">Flavobacterium artemisiae</name>
    <dbReference type="NCBI Taxonomy" id="2126556"/>
    <lineage>
        <taxon>Bacteria</taxon>
        <taxon>Pseudomonadati</taxon>
        <taxon>Bacteroidota</taxon>
        <taxon>Flavobacteriia</taxon>
        <taxon>Flavobacteriales</taxon>
        <taxon>Flavobacteriaceae</taxon>
        <taxon>Flavobacterium</taxon>
    </lineage>
</organism>
<gene>
    <name evidence="1" type="ORF">ACFSC2_09645</name>
</gene>
<dbReference type="RefSeq" id="WP_379814201.1">
    <property type="nucleotide sequence ID" value="NZ_JBHUDZ010000009.1"/>
</dbReference>
<protein>
    <submittedName>
        <fullName evidence="1">Uncharacterized protein</fullName>
    </submittedName>
</protein>
<dbReference type="Proteomes" id="UP001597138">
    <property type="component" value="Unassembled WGS sequence"/>
</dbReference>
<comment type="caution">
    <text evidence="1">The sequence shown here is derived from an EMBL/GenBank/DDBJ whole genome shotgun (WGS) entry which is preliminary data.</text>
</comment>
<sequence>MALSDFFRINLPYGIHRNSNNEWSAFNREYMPLGWNETNIIDTTGITESGTDKPIYTKYSKLTEKKLLEIAGSVNMVNYDSEGKIYRVFLYDDGSVPSRKNQSKKDWDSYFEKIKMLSGLIVIEK</sequence>
<evidence type="ECO:0000313" key="2">
    <source>
        <dbReference type="Proteomes" id="UP001597138"/>
    </source>
</evidence>
<keyword evidence="2" id="KW-1185">Reference proteome</keyword>
<proteinExistence type="predicted"/>
<evidence type="ECO:0000313" key="1">
    <source>
        <dbReference type="EMBL" id="MFD1602997.1"/>
    </source>
</evidence>
<dbReference type="EMBL" id="JBHUDZ010000009">
    <property type="protein sequence ID" value="MFD1602997.1"/>
    <property type="molecule type" value="Genomic_DNA"/>
</dbReference>
<name>A0ABW4HCY5_9FLAO</name>